<dbReference type="PANTHER" id="PTHR44942">
    <property type="entry name" value="METHYLTRANSF_11 DOMAIN-CONTAINING PROTEIN"/>
    <property type="match status" value="1"/>
</dbReference>
<evidence type="ECO:0000256" key="2">
    <source>
        <dbReference type="ARBA" id="ARBA00022679"/>
    </source>
</evidence>
<evidence type="ECO:0000259" key="3">
    <source>
        <dbReference type="Pfam" id="PF13649"/>
    </source>
</evidence>
<dbReference type="GO" id="GO:0032259">
    <property type="term" value="P:methylation"/>
    <property type="evidence" value="ECO:0007669"/>
    <property type="project" value="UniProtKB-KW"/>
</dbReference>
<evidence type="ECO:0000313" key="5">
    <source>
        <dbReference type="Proteomes" id="UP000661112"/>
    </source>
</evidence>
<accession>A0ABR8D9D7</accession>
<dbReference type="PANTHER" id="PTHR44942:SF4">
    <property type="entry name" value="METHYLTRANSFERASE TYPE 11 DOMAIN-CONTAINING PROTEIN"/>
    <property type="match status" value="1"/>
</dbReference>
<dbReference type="RefSeq" id="WP_190476407.1">
    <property type="nucleotide sequence ID" value="NZ_JACJSG010000037.1"/>
</dbReference>
<protein>
    <submittedName>
        <fullName evidence="4">Class I SAM-dependent methyltransferase</fullName>
    </submittedName>
</protein>
<keyword evidence="5" id="KW-1185">Reference proteome</keyword>
<dbReference type="InterPro" id="IPR051052">
    <property type="entry name" value="Diverse_substrate_MTase"/>
</dbReference>
<dbReference type="Gene3D" id="3.40.50.150">
    <property type="entry name" value="Vaccinia Virus protein VP39"/>
    <property type="match status" value="1"/>
</dbReference>
<dbReference type="CDD" id="cd02440">
    <property type="entry name" value="AdoMet_MTases"/>
    <property type="match status" value="1"/>
</dbReference>
<evidence type="ECO:0000256" key="1">
    <source>
        <dbReference type="ARBA" id="ARBA00022603"/>
    </source>
</evidence>
<dbReference type="EMBL" id="JACJSG010000037">
    <property type="protein sequence ID" value="MBD2503547.1"/>
    <property type="molecule type" value="Genomic_DNA"/>
</dbReference>
<gene>
    <name evidence="4" type="ORF">H6G83_23565</name>
</gene>
<organism evidence="4 5">
    <name type="scientific">Anabaena azotica FACHB-119</name>
    <dbReference type="NCBI Taxonomy" id="947527"/>
    <lineage>
        <taxon>Bacteria</taxon>
        <taxon>Bacillati</taxon>
        <taxon>Cyanobacteriota</taxon>
        <taxon>Cyanophyceae</taxon>
        <taxon>Nostocales</taxon>
        <taxon>Nostocaceae</taxon>
        <taxon>Anabaena</taxon>
        <taxon>Anabaena azotica</taxon>
    </lineage>
</organism>
<dbReference type="GO" id="GO:0008168">
    <property type="term" value="F:methyltransferase activity"/>
    <property type="evidence" value="ECO:0007669"/>
    <property type="project" value="UniProtKB-KW"/>
</dbReference>
<sequence length="270" mass="30640">MQDAEHPAQAADRDVEQKRTWYSPVAEIYYNARPAYPQEHISRAIALTQLSPDASILEVGCGPGNATIAFAEFGFAMTCLEPNPDFCRLAQRNCAPYPNVKICHNTFEEWDKQGHQFDAVLFANAFHWIPPEIRYAKAAEALRDDGYLILLWNLTPEPRYAVYQALEEVYQAYAPSLVRYEGAETQAEILTGFAQDILDSGCFRDLVTEQIACEVTYTIDDFLNLLSTLRRLEPQTKNLLFAELRQKLHKFGDTVQLSFLSAVHVAQKII</sequence>
<comment type="caution">
    <text evidence="4">The sequence shown here is derived from an EMBL/GenBank/DDBJ whole genome shotgun (WGS) entry which is preliminary data.</text>
</comment>
<keyword evidence="2" id="KW-0808">Transferase</keyword>
<evidence type="ECO:0000313" key="4">
    <source>
        <dbReference type="EMBL" id="MBD2503547.1"/>
    </source>
</evidence>
<dbReference type="Pfam" id="PF13649">
    <property type="entry name" value="Methyltransf_25"/>
    <property type="match status" value="1"/>
</dbReference>
<reference evidence="4 5" key="1">
    <citation type="journal article" date="2020" name="ISME J.">
        <title>Comparative genomics reveals insights into cyanobacterial evolution and habitat adaptation.</title>
        <authorList>
            <person name="Chen M.Y."/>
            <person name="Teng W.K."/>
            <person name="Zhao L."/>
            <person name="Hu C.X."/>
            <person name="Zhou Y.K."/>
            <person name="Han B.P."/>
            <person name="Song L.R."/>
            <person name="Shu W.S."/>
        </authorList>
    </citation>
    <scope>NUCLEOTIDE SEQUENCE [LARGE SCALE GENOMIC DNA]</scope>
    <source>
        <strain evidence="4 5">FACHB-119</strain>
    </source>
</reference>
<keyword evidence="1 4" id="KW-0489">Methyltransferase</keyword>
<name>A0ABR8D9D7_9NOST</name>
<dbReference type="Proteomes" id="UP000661112">
    <property type="component" value="Unassembled WGS sequence"/>
</dbReference>
<dbReference type="InterPro" id="IPR041698">
    <property type="entry name" value="Methyltransf_25"/>
</dbReference>
<proteinExistence type="predicted"/>
<dbReference type="SUPFAM" id="SSF53335">
    <property type="entry name" value="S-adenosyl-L-methionine-dependent methyltransferases"/>
    <property type="match status" value="1"/>
</dbReference>
<dbReference type="InterPro" id="IPR029063">
    <property type="entry name" value="SAM-dependent_MTases_sf"/>
</dbReference>
<feature type="domain" description="Methyltransferase" evidence="3">
    <location>
        <begin position="56"/>
        <end position="146"/>
    </location>
</feature>